<proteinExistence type="predicted"/>
<feature type="transmembrane region" description="Helical" evidence="1">
    <location>
        <begin position="193"/>
        <end position="213"/>
    </location>
</feature>
<keyword evidence="1" id="KW-0812">Transmembrane</keyword>
<organism evidence="2 3">
    <name type="scientific">Herpetosiphon gulosus</name>
    <dbReference type="NCBI Taxonomy" id="1973496"/>
    <lineage>
        <taxon>Bacteria</taxon>
        <taxon>Bacillati</taxon>
        <taxon>Chloroflexota</taxon>
        <taxon>Chloroflexia</taxon>
        <taxon>Herpetosiphonales</taxon>
        <taxon>Herpetosiphonaceae</taxon>
        <taxon>Herpetosiphon</taxon>
    </lineage>
</organism>
<feature type="transmembrane region" description="Helical" evidence="1">
    <location>
        <begin position="65"/>
        <end position="83"/>
    </location>
</feature>
<keyword evidence="1" id="KW-1133">Transmembrane helix</keyword>
<comment type="caution">
    <text evidence="2">The sequence shown here is derived from an EMBL/GenBank/DDBJ whole genome shotgun (WGS) entry which is preliminary data.</text>
</comment>
<name>A0ABP9X2V1_9CHLR</name>
<protein>
    <recommendedName>
        <fullName evidence="4">DUF2270 domain-containing protein</fullName>
    </recommendedName>
</protein>
<gene>
    <name evidence="2" type="ORF">Hgul01_02989</name>
</gene>
<sequence length="258" mass="29813">MASYNAYMRPSRSAQQAAPPAAMVHLYRGLMDRAVTWRSRIDTPTNWAVAITGTVSSFVLGDANHHHAVVLLTIVFCMGFWFIEARRYRYYDLWATWVRILETDYYVPLLGQNTLAVDQYWHKLLLTDMNTPHFKITTLEALGRRLRHNYMAIFLFLLFIWLLKLMIHPQITNRPSLETFIYDASLGPFNGKFVILSVLAFYALLIIVALITIPRWGARTEMVSHERVLRKLALPEAMPVGKAKRRGGRRKSYGKAHD</sequence>
<dbReference type="EMBL" id="BAABRU010000010">
    <property type="protein sequence ID" value="GAA5529183.1"/>
    <property type="molecule type" value="Genomic_DNA"/>
</dbReference>
<feature type="transmembrane region" description="Helical" evidence="1">
    <location>
        <begin position="150"/>
        <end position="167"/>
    </location>
</feature>
<accession>A0ABP9X2V1</accession>
<evidence type="ECO:0000313" key="2">
    <source>
        <dbReference type="EMBL" id="GAA5529183.1"/>
    </source>
</evidence>
<evidence type="ECO:0000256" key="1">
    <source>
        <dbReference type="SAM" id="Phobius"/>
    </source>
</evidence>
<evidence type="ECO:0000313" key="3">
    <source>
        <dbReference type="Proteomes" id="UP001428290"/>
    </source>
</evidence>
<dbReference type="RefSeq" id="WP_345722794.1">
    <property type="nucleotide sequence ID" value="NZ_BAABRU010000010.1"/>
</dbReference>
<dbReference type="InterPro" id="IPR014470">
    <property type="entry name" value="UCP01500"/>
</dbReference>
<reference evidence="2 3" key="1">
    <citation type="submission" date="2024-02" db="EMBL/GenBank/DDBJ databases">
        <title>Herpetosiphon gulosus NBRC 112829.</title>
        <authorList>
            <person name="Ichikawa N."/>
            <person name="Katano-Makiyama Y."/>
            <person name="Hidaka K."/>
        </authorList>
    </citation>
    <scope>NUCLEOTIDE SEQUENCE [LARGE SCALE GENOMIC DNA]</scope>
    <source>
        <strain evidence="2 3">NBRC 112829</strain>
    </source>
</reference>
<dbReference type="Proteomes" id="UP001428290">
    <property type="component" value="Unassembled WGS sequence"/>
</dbReference>
<keyword evidence="1" id="KW-0472">Membrane</keyword>
<keyword evidence="3" id="KW-1185">Reference proteome</keyword>
<dbReference type="Pfam" id="PF10028">
    <property type="entry name" value="DUF2270"/>
    <property type="match status" value="1"/>
</dbReference>
<evidence type="ECO:0008006" key="4">
    <source>
        <dbReference type="Google" id="ProtNLM"/>
    </source>
</evidence>